<dbReference type="AlphaFoldDB" id="A0A1W5CXU2"/>
<accession>A0A1W5CXU2</accession>
<sequence>MGGSLLEYLRMKVHPDIQNRSWTEILVKGEHKRTSSGVNISSLEKRDKLFNWQRPTTTQIGSKTLQLLCFPGVDYVQHYAAITATYLSLTKRDPDIVRYVNPSQRQRLEPILGSNLRKMGPVDIVIMGYVHGLQRWSQGGWEGGDNDELFAWKKLQSPNGHRIALLGCRVSFWGDIAGNVVRVLQKLNKVSCVLYVGKLGSLRAEHSPNQWLATGCQSLVHSEMVQWENPLGPLVQDNASVVQGLHCTLGSVLNETKEWLKEHRRKYYDFVDPEIGHMARASVDGGTQFGYLHIISDNLAMKYTHDLSNERVNIVLQNRKKLVEEIEDILGQFFEQWDPR</sequence>
<name>A0A1W5CXU2_9LECA</name>
<organism evidence="1 2">
    <name type="scientific">Lasallia pustulata</name>
    <dbReference type="NCBI Taxonomy" id="136370"/>
    <lineage>
        <taxon>Eukaryota</taxon>
        <taxon>Fungi</taxon>
        <taxon>Dikarya</taxon>
        <taxon>Ascomycota</taxon>
        <taxon>Pezizomycotina</taxon>
        <taxon>Lecanoromycetes</taxon>
        <taxon>OSLEUM clade</taxon>
        <taxon>Umbilicariomycetidae</taxon>
        <taxon>Umbilicariales</taxon>
        <taxon>Umbilicariaceae</taxon>
        <taxon>Lasallia</taxon>
    </lineage>
</organism>
<evidence type="ECO:0000313" key="2">
    <source>
        <dbReference type="Proteomes" id="UP000192927"/>
    </source>
</evidence>
<proteinExistence type="predicted"/>
<dbReference type="InterPro" id="IPR035994">
    <property type="entry name" value="Nucleoside_phosphorylase_sf"/>
</dbReference>
<evidence type="ECO:0000313" key="1">
    <source>
        <dbReference type="EMBL" id="SLM35610.1"/>
    </source>
</evidence>
<dbReference type="GO" id="GO:0003824">
    <property type="term" value="F:catalytic activity"/>
    <property type="evidence" value="ECO:0007669"/>
    <property type="project" value="InterPro"/>
</dbReference>
<reference evidence="2" key="1">
    <citation type="submission" date="2017-03" db="EMBL/GenBank/DDBJ databases">
        <authorList>
            <person name="Sharma R."/>
            <person name="Thines M."/>
        </authorList>
    </citation>
    <scope>NUCLEOTIDE SEQUENCE [LARGE SCALE GENOMIC DNA]</scope>
</reference>
<dbReference type="GO" id="GO:0009116">
    <property type="term" value="P:nucleoside metabolic process"/>
    <property type="evidence" value="ECO:0007669"/>
    <property type="project" value="InterPro"/>
</dbReference>
<dbReference type="Proteomes" id="UP000192927">
    <property type="component" value="Unassembled WGS sequence"/>
</dbReference>
<keyword evidence="2" id="KW-1185">Reference proteome</keyword>
<dbReference type="EMBL" id="FWEW01000740">
    <property type="protein sequence ID" value="SLM35610.1"/>
    <property type="molecule type" value="Genomic_DNA"/>
</dbReference>
<dbReference type="SUPFAM" id="SSF53167">
    <property type="entry name" value="Purine and uridine phosphorylases"/>
    <property type="match status" value="1"/>
</dbReference>
<protein>
    <submittedName>
        <fullName evidence="1">Nucleoside phosphorylase domain</fullName>
    </submittedName>
</protein>